<dbReference type="FunFam" id="3.30.160.60:FF:000065">
    <property type="entry name" value="B-cell CLL/lymphoma 6, member B"/>
    <property type="match status" value="1"/>
</dbReference>
<keyword evidence="4" id="KW-0862">Zinc</keyword>
<accession>A0A0B7BJ61</accession>
<evidence type="ECO:0000256" key="4">
    <source>
        <dbReference type="ARBA" id="ARBA00022833"/>
    </source>
</evidence>
<sequence length="233" mass="26870">LSENEFCVYTSKHSMSSTSSEKHNKCDLFGVRFTKRSNLINHKTPPKQADKCHSCDINCSCSNNRTVHVTQHIGEKPYNSVVALREPSGLDRDIEKHTREMSYRCNTCDAVFSPAGILKVHRRKLLGKIEYKCDMCTDGILKVHRRKYMGEKQYKCDHCQKDFSMLRCIKDHMKVHTQVKLYKCKICGLGSFTHDGLTEHTKIHPVHTFYKCNICGADFTTADNLKSHRRTHT</sequence>
<evidence type="ECO:0000256" key="1">
    <source>
        <dbReference type="ARBA" id="ARBA00022723"/>
    </source>
</evidence>
<evidence type="ECO:0000256" key="2">
    <source>
        <dbReference type="ARBA" id="ARBA00022737"/>
    </source>
</evidence>
<gene>
    <name evidence="7" type="primary">ORF187143</name>
</gene>
<keyword evidence="2" id="KW-0677">Repeat</keyword>
<feature type="domain" description="C2H2-type" evidence="6">
    <location>
        <begin position="182"/>
        <end position="204"/>
    </location>
</feature>
<reference evidence="7" key="1">
    <citation type="submission" date="2014-12" db="EMBL/GenBank/DDBJ databases">
        <title>Insight into the proteome of Arion vulgaris.</title>
        <authorList>
            <person name="Aradska J."/>
            <person name="Bulat T."/>
            <person name="Smidak R."/>
            <person name="Sarate P."/>
            <person name="Gangsoo J."/>
            <person name="Sialana F."/>
            <person name="Bilban M."/>
            <person name="Lubec G."/>
        </authorList>
    </citation>
    <scope>NUCLEOTIDE SEQUENCE</scope>
    <source>
        <tissue evidence="7">Skin</tissue>
    </source>
</reference>
<dbReference type="InterPro" id="IPR036236">
    <property type="entry name" value="Znf_C2H2_sf"/>
</dbReference>
<dbReference type="EMBL" id="HACG01045345">
    <property type="protein sequence ID" value="CEK92210.1"/>
    <property type="molecule type" value="Transcribed_RNA"/>
</dbReference>
<name>A0A0B7BJ61_9EUPU</name>
<dbReference type="InterPro" id="IPR013087">
    <property type="entry name" value="Znf_C2H2_type"/>
</dbReference>
<feature type="non-terminal residue" evidence="7">
    <location>
        <position position="1"/>
    </location>
</feature>
<dbReference type="PROSITE" id="PS50157">
    <property type="entry name" value="ZINC_FINGER_C2H2_2"/>
    <property type="match status" value="3"/>
</dbReference>
<dbReference type="Gene3D" id="3.30.160.60">
    <property type="entry name" value="Classic Zinc Finger"/>
    <property type="match status" value="4"/>
</dbReference>
<protein>
    <recommendedName>
        <fullName evidence="6">C2H2-type domain-containing protein</fullName>
    </recommendedName>
</protein>
<dbReference type="SMART" id="SM00355">
    <property type="entry name" value="ZnF_C2H2"/>
    <property type="match status" value="4"/>
</dbReference>
<dbReference type="GO" id="GO:0008270">
    <property type="term" value="F:zinc ion binding"/>
    <property type="evidence" value="ECO:0007669"/>
    <property type="project" value="UniProtKB-KW"/>
</dbReference>
<keyword evidence="3 5" id="KW-0863">Zinc-finger</keyword>
<evidence type="ECO:0000256" key="5">
    <source>
        <dbReference type="PROSITE-ProRule" id="PRU00042"/>
    </source>
</evidence>
<dbReference type="Pfam" id="PF00096">
    <property type="entry name" value="zf-C2H2"/>
    <property type="match status" value="1"/>
</dbReference>
<feature type="domain" description="C2H2-type" evidence="6">
    <location>
        <begin position="210"/>
        <end position="233"/>
    </location>
</feature>
<dbReference type="GO" id="GO:0000978">
    <property type="term" value="F:RNA polymerase II cis-regulatory region sequence-specific DNA binding"/>
    <property type="evidence" value="ECO:0007669"/>
    <property type="project" value="TreeGrafter"/>
</dbReference>
<evidence type="ECO:0000259" key="6">
    <source>
        <dbReference type="PROSITE" id="PS50157"/>
    </source>
</evidence>
<organism evidence="7">
    <name type="scientific">Arion vulgaris</name>
    <dbReference type="NCBI Taxonomy" id="1028688"/>
    <lineage>
        <taxon>Eukaryota</taxon>
        <taxon>Metazoa</taxon>
        <taxon>Spiralia</taxon>
        <taxon>Lophotrochozoa</taxon>
        <taxon>Mollusca</taxon>
        <taxon>Gastropoda</taxon>
        <taxon>Heterobranchia</taxon>
        <taxon>Euthyneura</taxon>
        <taxon>Panpulmonata</taxon>
        <taxon>Eupulmonata</taxon>
        <taxon>Stylommatophora</taxon>
        <taxon>Helicina</taxon>
        <taxon>Arionoidea</taxon>
        <taxon>Arionidae</taxon>
        <taxon>Arion</taxon>
    </lineage>
</organism>
<proteinExistence type="predicted"/>
<dbReference type="SUPFAM" id="SSF57667">
    <property type="entry name" value="beta-beta-alpha zinc fingers"/>
    <property type="match status" value="3"/>
</dbReference>
<feature type="non-terminal residue" evidence="7">
    <location>
        <position position="233"/>
    </location>
</feature>
<dbReference type="AlphaFoldDB" id="A0A0B7BJ61"/>
<dbReference type="InterPro" id="IPR050752">
    <property type="entry name" value="C2H2-ZF_domain"/>
</dbReference>
<dbReference type="FunFam" id="3.30.160.60:FF:000671">
    <property type="entry name" value="Zinc finger protein 26"/>
    <property type="match status" value="1"/>
</dbReference>
<keyword evidence="1" id="KW-0479">Metal-binding</keyword>
<dbReference type="PANTHER" id="PTHR24384">
    <property type="entry name" value="FINGER PUTATIVE TRANSCRIPTION FACTOR FAMILY-RELATED"/>
    <property type="match status" value="1"/>
</dbReference>
<feature type="domain" description="C2H2-type" evidence="6">
    <location>
        <begin position="154"/>
        <end position="181"/>
    </location>
</feature>
<dbReference type="PROSITE" id="PS00028">
    <property type="entry name" value="ZINC_FINGER_C2H2_1"/>
    <property type="match status" value="3"/>
</dbReference>
<dbReference type="GO" id="GO:0000981">
    <property type="term" value="F:DNA-binding transcription factor activity, RNA polymerase II-specific"/>
    <property type="evidence" value="ECO:0007669"/>
    <property type="project" value="TreeGrafter"/>
</dbReference>
<evidence type="ECO:0000313" key="7">
    <source>
        <dbReference type="EMBL" id="CEK92210.1"/>
    </source>
</evidence>
<dbReference type="GO" id="GO:0005634">
    <property type="term" value="C:nucleus"/>
    <property type="evidence" value="ECO:0007669"/>
    <property type="project" value="UniProtKB-SubCell"/>
</dbReference>
<evidence type="ECO:0000256" key="3">
    <source>
        <dbReference type="ARBA" id="ARBA00022771"/>
    </source>
</evidence>
<dbReference type="PANTHER" id="PTHR24384:SF193">
    <property type="entry name" value="PR_SET DOMAIN 15"/>
    <property type="match status" value="1"/>
</dbReference>